<feature type="region of interest" description="Disordered" evidence="1">
    <location>
        <begin position="366"/>
        <end position="568"/>
    </location>
</feature>
<gene>
    <name evidence="2" type="ORF">GSI_12970</name>
</gene>
<accession>A0A2G8RU93</accession>
<feature type="compositionally biased region" description="Basic and acidic residues" evidence="1">
    <location>
        <begin position="438"/>
        <end position="447"/>
    </location>
</feature>
<feature type="compositionally biased region" description="Acidic residues" evidence="1">
    <location>
        <begin position="482"/>
        <end position="492"/>
    </location>
</feature>
<sequence length="568" mass="63335">MSSLAGALDAPTYDTSPSPKSEDDMDAVQSHLDNQPSPTHDVKEEMDDLFGEDEDVNMIEHESVRCLLLLRYPSQDPASSNLPEPLLPSLQSPQNMKVASPLPNADTESNWNTPRTMTPSPLLNTGSKQMFPFPTFPSLEARTPTSPLPSPNPIQYWVIRMPNFIKLDSKPFHPETYIGPEQEEEDPHHAESLREKSMSIKLKVENTVRWRWSKDEFGQDRKQSNSRIVRWSDGSLSLQLGKELFDISQSIDTSGSVSRQALGSNGALLSQSQSSLSQSQSQGAISGVGHAQGLTYLVAQHKRAEILQCEAVITGYMSLRPTGMQSETHRMLVRAVGQKHSRVARLRMVPEPKMDPEREKLELAKAVARKPRKSRGGPAGEDDGFGGTRRRRQSYTRKRPDDMWSDDEEDDDGGFGKGGSEDEYGEDTSGRKGKRKHLVDETSRKGPGEYQTDDFLVADSDEDDEFGSGESSRRKRKRSTREEEEAGEDDLERLEAKISQNEAEQRKRRQRDASDGDLVAEDLGGDAAGEDIMDVESEDEDDFGVRRGRGASGGRKRRAVGVEEEEED</sequence>
<dbReference type="GO" id="GO:1990269">
    <property type="term" value="F:RNA polymerase II C-terminal domain phosphoserine binding"/>
    <property type="evidence" value="ECO:0007669"/>
    <property type="project" value="TreeGrafter"/>
</dbReference>
<reference evidence="2 3" key="1">
    <citation type="journal article" date="2015" name="Sci. Rep.">
        <title>Chromosome-level genome map provides insights into diverse defense mechanisms in the medicinal fungus Ganoderma sinense.</title>
        <authorList>
            <person name="Zhu Y."/>
            <person name="Xu J."/>
            <person name="Sun C."/>
            <person name="Zhou S."/>
            <person name="Xu H."/>
            <person name="Nelson D.R."/>
            <person name="Qian J."/>
            <person name="Song J."/>
            <person name="Luo H."/>
            <person name="Xiang L."/>
            <person name="Li Y."/>
            <person name="Xu Z."/>
            <person name="Ji A."/>
            <person name="Wang L."/>
            <person name="Lu S."/>
            <person name="Hayward A."/>
            <person name="Sun W."/>
            <person name="Li X."/>
            <person name="Schwartz D.C."/>
            <person name="Wang Y."/>
            <person name="Chen S."/>
        </authorList>
    </citation>
    <scope>NUCLEOTIDE SEQUENCE [LARGE SCALE GENOMIC DNA]</scope>
    <source>
        <strain evidence="2 3">ZZ0214-1</strain>
    </source>
</reference>
<dbReference type="PANTHER" id="PTHR23146">
    <property type="entry name" value="LEO1 PROTEIN"/>
    <property type="match status" value="1"/>
</dbReference>
<dbReference type="Pfam" id="PF04004">
    <property type="entry name" value="Leo1"/>
    <property type="match status" value="1"/>
</dbReference>
<dbReference type="EMBL" id="AYKW01000056">
    <property type="protein sequence ID" value="PIL25081.1"/>
    <property type="molecule type" value="Genomic_DNA"/>
</dbReference>
<evidence type="ECO:0000313" key="3">
    <source>
        <dbReference type="Proteomes" id="UP000230002"/>
    </source>
</evidence>
<feature type="compositionally biased region" description="Basic residues" evidence="1">
    <location>
        <begin position="388"/>
        <end position="397"/>
    </location>
</feature>
<feature type="compositionally biased region" description="Acidic residues" evidence="1">
    <location>
        <begin position="403"/>
        <end position="413"/>
    </location>
</feature>
<dbReference type="InterPro" id="IPR007149">
    <property type="entry name" value="Leo1"/>
</dbReference>
<dbReference type="PANTHER" id="PTHR23146:SF0">
    <property type="entry name" value="RNA POLYMERASE-ASSOCIATED PROTEIN LEO1"/>
    <property type="match status" value="1"/>
</dbReference>
<comment type="caution">
    <text evidence="2">The sequence shown here is derived from an EMBL/GenBank/DDBJ whole genome shotgun (WGS) entry which is preliminary data.</text>
</comment>
<name>A0A2G8RU93_9APHY</name>
<proteinExistence type="predicted"/>
<dbReference type="GO" id="GO:0032968">
    <property type="term" value="P:positive regulation of transcription elongation by RNA polymerase II"/>
    <property type="evidence" value="ECO:0007669"/>
    <property type="project" value="TreeGrafter"/>
</dbReference>
<evidence type="ECO:0008006" key="4">
    <source>
        <dbReference type="Google" id="ProtNLM"/>
    </source>
</evidence>
<dbReference type="GO" id="GO:0016593">
    <property type="term" value="C:Cdc73/Paf1 complex"/>
    <property type="evidence" value="ECO:0007669"/>
    <property type="project" value="InterPro"/>
</dbReference>
<dbReference type="AlphaFoldDB" id="A0A2G8RU93"/>
<feature type="compositionally biased region" description="Basic residues" evidence="1">
    <location>
        <begin position="546"/>
        <end position="559"/>
    </location>
</feature>
<keyword evidence="3" id="KW-1185">Reference proteome</keyword>
<feature type="region of interest" description="Disordered" evidence="1">
    <location>
        <begin position="1"/>
        <end position="43"/>
    </location>
</feature>
<organism evidence="2 3">
    <name type="scientific">Ganoderma sinense ZZ0214-1</name>
    <dbReference type="NCBI Taxonomy" id="1077348"/>
    <lineage>
        <taxon>Eukaryota</taxon>
        <taxon>Fungi</taxon>
        <taxon>Dikarya</taxon>
        <taxon>Basidiomycota</taxon>
        <taxon>Agaricomycotina</taxon>
        <taxon>Agaricomycetes</taxon>
        <taxon>Polyporales</taxon>
        <taxon>Polyporaceae</taxon>
        <taxon>Ganoderma</taxon>
    </lineage>
</organism>
<feature type="compositionally biased region" description="Acidic residues" evidence="1">
    <location>
        <begin position="518"/>
        <end position="542"/>
    </location>
</feature>
<dbReference type="STRING" id="1077348.A0A2G8RU93"/>
<protein>
    <recommendedName>
        <fullName evidence="4">Leo1-domain-containing protein</fullName>
    </recommendedName>
</protein>
<evidence type="ECO:0000313" key="2">
    <source>
        <dbReference type="EMBL" id="PIL25081.1"/>
    </source>
</evidence>
<dbReference type="Proteomes" id="UP000230002">
    <property type="component" value="Unassembled WGS sequence"/>
</dbReference>
<dbReference type="GO" id="GO:0006368">
    <property type="term" value="P:transcription elongation by RNA polymerase II"/>
    <property type="evidence" value="ECO:0007669"/>
    <property type="project" value="InterPro"/>
</dbReference>
<dbReference type="OrthoDB" id="20844at2759"/>
<evidence type="ECO:0000256" key="1">
    <source>
        <dbReference type="SAM" id="MobiDB-lite"/>
    </source>
</evidence>